<feature type="compositionally biased region" description="Basic and acidic residues" evidence="1">
    <location>
        <begin position="533"/>
        <end position="545"/>
    </location>
</feature>
<dbReference type="Gene3D" id="3.10.620.30">
    <property type="match status" value="1"/>
</dbReference>
<dbReference type="Proteomes" id="UP000509626">
    <property type="component" value="Chromosome"/>
</dbReference>
<name>A0A7D5LD20_9EURY</name>
<dbReference type="InterPro" id="IPR002931">
    <property type="entry name" value="Transglutaminase-like"/>
</dbReference>
<dbReference type="Pfam" id="PF13559">
    <property type="entry name" value="DUF4129"/>
    <property type="match status" value="1"/>
</dbReference>
<accession>A0A7D5LD20</accession>
<feature type="transmembrane region" description="Helical" evidence="2">
    <location>
        <begin position="213"/>
        <end position="234"/>
    </location>
</feature>
<dbReference type="SUPFAM" id="SSF54001">
    <property type="entry name" value="Cysteine proteinases"/>
    <property type="match status" value="1"/>
</dbReference>
<dbReference type="InterPro" id="IPR025403">
    <property type="entry name" value="TgpA-like_C"/>
</dbReference>
<feature type="transmembrane region" description="Helical" evidence="2">
    <location>
        <begin position="179"/>
        <end position="201"/>
    </location>
</feature>
<dbReference type="Pfam" id="PF11992">
    <property type="entry name" value="TgpA_N"/>
    <property type="match status" value="1"/>
</dbReference>
<evidence type="ECO:0000256" key="2">
    <source>
        <dbReference type="SAM" id="Phobius"/>
    </source>
</evidence>
<keyword evidence="2" id="KW-1133">Transmembrane helix</keyword>
<feature type="transmembrane region" description="Helical" evidence="2">
    <location>
        <begin position="82"/>
        <end position="99"/>
    </location>
</feature>
<feature type="region of interest" description="Disordered" evidence="1">
    <location>
        <begin position="522"/>
        <end position="636"/>
    </location>
</feature>
<dbReference type="KEGG" id="halu:HUG12_05570"/>
<protein>
    <submittedName>
        <fullName evidence="4">Lasso peptide biosynthesis protein</fullName>
    </submittedName>
</protein>
<dbReference type="InterPro" id="IPR052901">
    <property type="entry name" value="Bact_TGase-like"/>
</dbReference>
<feature type="transmembrane region" description="Helical" evidence="2">
    <location>
        <begin position="56"/>
        <end position="75"/>
    </location>
</feature>
<evidence type="ECO:0000313" key="5">
    <source>
        <dbReference type="Proteomes" id="UP000509626"/>
    </source>
</evidence>
<feature type="domain" description="Transglutaminase-like" evidence="3">
    <location>
        <begin position="458"/>
        <end position="528"/>
    </location>
</feature>
<dbReference type="PANTHER" id="PTHR42736:SF1">
    <property type="entry name" value="PROTEIN-GLUTAMINE GAMMA-GLUTAMYLTRANSFERASE"/>
    <property type="match status" value="1"/>
</dbReference>
<feature type="compositionally biased region" description="Low complexity" evidence="1">
    <location>
        <begin position="567"/>
        <end position="587"/>
    </location>
</feature>
<feature type="transmembrane region" description="Helical" evidence="2">
    <location>
        <begin position="31"/>
        <end position="50"/>
    </location>
</feature>
<feature type="region of interest" description="Disordered" evidence="1">
    <location>
        <begin position="388"/>
        <end position="411"/>
    </location>
</feature>
<dbReference type="SMART" id="SM00460">
    <property type="entry name" value="TGc"/>
    <property type="match status" value="1"/>
</dbReference>
<keyword evidence="5" id="KW-1185">Reference proteome</keyword>
<keyword evidence="2" id="KW-0472">Membrane</keyword>
<dbReference type="PANTHER" id="PTHR42736">
    <property type="entry name" value="PROTEIN-GLUTAMINE GAMMA-GLUTAMYLTRANSFERASE"/>
    <property type="match status" value="1"/>
</dbReference>
<keyword evidence="2" id="KW-0812">Transmembrane</keyword>
<feature type="compositionally biased region" description="Gly residues" evidence="1">
    <location>
        <begin position="1"/>
        <end position="10"/>
    </location>
</feature>
<reference evidence="4 5" key="1">
    <citation type="submission" date="2020-06" db="EMBL/GenBank/DDBJ databases">
        <title>NJ-3-1, isolated from saline soil.</title>
        <authorList>
            <person name="Cui H.L."/>
            <person name="Shi X."/>
        </authorList>
    </citation>
    <scope>NUCLEOTIDE SEQUENCE [LARGE SCALE GENOMIC DNA]</scope>
    <source>
        <strain evidence="4 5">NJ-3-1</strain>
    </source>
</reference>
<feature type="transmembrane region" description="Helical" evidence="2">
    <location>
        <begin position="119"/>
        <end position="143"/>
    </location>
</feature>
<feature type="transmembrane region" description="Helical" evidence="2">
    <location>
        <begin position="155"/>
        <end position="173"/>
    </location>
</feature>
<dbReference type="Pfam" id="PF01841">
    <property type="entry name" value="Transglut_core"/>
    <property type="match status" value="1"/>
</dbReference>
<dbReference type="InterPro" id="IPR038765">
    <property type="entry name" value="Papain-like_cys_pep_sf"/>
</dbReference>
<evidence type="ECO:0000256" key="1">
    <source>
        <dbReference type="SAM" id="MobiDB-lite"/>
    </source>
</evidence>
<gene>
    <name evidence="4" type="ORF">HUG12_05570</name>
</gene>
<feature type="compositionally biased region" description="Gly residues" evidence="1">
    <location>
        <begin position="610"/>
        <end position="623"/>
    </location>
</feature>
<dbReference type="EMBL" id="CP058579">
    <property type="protein sequence ID" value="QLG63993.1"/>
    <property type="molecule type" value="Genomic_DNA"/>
</dbReference>
<feature type="region of interest" description="Disordered" evidence="1">
    <location>
        <begin position="1"/>
        <end position="23"/>
    </location>
</feature>
<dbReference type="AlphaFoldDB" id="A0A7D5LD20"/>
<proteinExistence type="predicted"/>
<evidence type="ECO:0000259" key="3">
    <source>
        <dbReference type="SMART" id="SM00460"/>
    </source>
</evidence>
<sequence>MGSGGGGGNGAAHETPAPDEHDSWRSVRHPAALGVLAATLAFASVFYHVLDVVGGAGLLIAELLVTVLLATWLAGFLRERTAVVLSLAALTAALVAYFYSVPESARALFTVSRVAADVLALVSGLSVLRLLNVGTWALLLAPVPTFLTWYLAARGRYVQASLVAALTTGFFVFTGDAGAAATVVCAAGVTVAVAVAGLAGAGRRGLLAQLDTVTVVVAAMVVLTSVVTVVPGSASDPVLPGAGNPSVESSLVTNGDRVTVLGSIELSPEVRFVVEANRSEYWRVGSYDRYTGEGWVRTGDASPYDERRLEDPPGESVPIRQRVTARSSLDAMPAAWKPVSVSGDPAAVTQVTGQDGLRPGTTLLENDTYVVTSEVPAASAGELRRAGTDYPDEVSARHTQLPGSTPERVDERTREVVDESGADNPYDAAVAVERYLESSKEYSLDVPPPSGDTADRFLFEMEEGYCVYYASTMAVMLRSQGIPARFVTGYTPGQRVAEEEWVVRGLDSHAWVEVYFPNHGWVRFDPTPSGPRESTETDRIEEARAEGAGNVDSDGSEDGSYETPTATPDGTGTEEGNGTDEPTTPGDAPGPDPEAPGGGAVPNSTPAGAGPVGPDGEGGSGDGGGDDGDGWPPDRGDVVVGAALLAGLVAGAHRTGVPGRAYRVAWLLYQPRRDANSDAVRAFRRLEHLGAVAYRARRPGETHREYLDALAAAEFDERVRVVGRAYERARYGPGTSDAEAADAVDATDALVRQYAPVFRRFGS</sequence>
<dbReference type="InterPro" id="IPR021878">
    <property type="entry name" value="TgpA_N"/>
</dbReference>
<dbReference type="OrthoDB" id="18481at2157"/>
<evidence type="ECO:0000313" key="4">
    <source>
        <dbReference type="EMBL" id="QLG63993.1"/>
    </source>
</evidence>
<organism evidence="4 5">
    <name type="scientific">Halorarum salinum</name>
    <dbReference type="NCBI Taxonomy" id="2743089"/>
    <lineage>
        <taxon>Archaea</taxon>
        <taxon>Methanobacteriati</taxon>
        <taxon>Methanobacteriota</taxon>
        <taxon>Stenosarchaea group</taxon>
        <taxon>Halobacteria</taxon>
        <taxon>Halobacteriales</taxon>
        <taxon>Haloferacaceae</taxon>
        <taxon>Halorarum</taxon>
    </lineage>
</organism>